<organism evidence="2 3">
    <name type="scientific">Rhodoferax ferrireducens</name>
    <dbReference type="NCBI Taxonomy" id="192843"/>
    <lineage>
        <taxon>Bacteria</taxon>
        <taxon>Pseudomonadati</taxon>
        <taxon>Pseudomonadota</taxon>
        <taxon>Betaproteobacteria</taxon>
        <taxon>Burkholderiales</taxon>
        <taxon>Comamonadaceae</taxon>
        <taxon>Rhodoferax</taxon>
    </lineage>
</organism>
<comment type="caution">
    <text evidence="2">The sequence shown here is derived from an EMBL/GenBank/DDBJ whole genome shotgun (WGS) entry which is preliminary data.</text>
</comment>
<keyword evidence="1" id="KW-0812">Transmembrane</keyword>
<evidence type="ECO:0000256" key="1">
    <source>
        <dbReference type="SAM" id="Phobius"/>
    </source>
</evidence>
<evidence type="ECO:0000313" key="2">
    <source>
        <dbReference type="EMBL" id="MDR7376079.1"/>
    </source>
</evidence>
<keyword evidence="1" id="KW-0472">Membrane</keyword>
<feature type="transmembrane region" description="Helical" evidence="1">
    <location>
        <begin position="20"/>
        <end position="39"/>
    </location>
</feature>
<protein>
    <submittedName>
        <fullName evidence="2">F0F1-type ATP synthase assembly protein I</fullName>
    </submittedName>
</protein>
<reference evidence="2 3" key="1">
    <citation type="submission" date="2023-07" db="EMBL/GenBank/DDBJ databases">
        <title>Sorghum-associated microbial communities from plants grown in Nebraska, USA.</title>
        <authorList>
            <person name="Schachtman D."/>
        </authorList>
    </citation>
    <scope>NUCLEOTIDE SEQUENCE [LARGE SCALE GENOMIC DNA]</scope>
    <source>
        <strain evidence="2 3">BE313</strain>
    </source>
</reference>
<accession>A0ABU2C425</accession>
<keyword evidence="1" id="KW-1133">Transmembrane helix</keyword>
<evidence type="ECO:0000313" key="3">
    <source>
        <dbReference type="Proteomes" id="UP001180487"/>
    </source>
</evidence>
<dbReference type="EMBL" id="JAVDXT010000001">
    <property type="protein sequence ID" value="MDR7376079.1"/>
    <property type="molecule type" value="Genomic_DNA"/>
</dbReference>
<sequence>MKTESQPELEGGTADAFGMTVRFVCGALLGLVFGVSACVTLWPLSIFGACTLVVFFVAACGICAAHFGDKFWANLRWLL</sequence>
<dbReference type="Proteomes" id="UP001180487">
    <property type="component" value="Unassembled WGS sequence"/>
</dbReference>
<name>A0ABU2C425_9BURK</name>
<gene>
    <name evidence="2" type="ORF">J2X19_000737</name>
</gene>
<feature type="transmembrane region" description="Helical" evidence="1">
    <location>
        <begin position="46"/>
        <end position="67"/>
    </location>
</feature>
<proteinExistence type="predicted"/>
<dbReference type="RefSeq" id="WP_310370765.1">
    <property type="nucleotide sequence ID" value="NZ_JAVDXT010000001.1"/>
</dbReference>
<keyword evidence="3" id="KW-1185">Reference proteome</keyword>